<proteinExistence type="inferred from homology"/>
<name>A0A835GW75_9MAGN</name>
<evidence type="ECO:0000256" key="5">
    <source>
        <dbReference type="ARBA" id="ARBA00023242"/>
    </source>
</evidence>
<dbReference type="AlphaFoldDB" id="A0A835GW75"/>
<reference evidence="11 12" key="1">
    <citation type="submission" date="2020-10" db="EMBL/GenBank/DDBJ databases">
        <title>The Coptis chinensis genome and diversification of protoberbering-type alkaloids.</title>
        <authorList>
            <person name="Wang B."/>
            <person name="Shu S."/>
            <person name="Song C."/>
            <person name="Liu Y."/>
        </authorList>
    </citation>
    <scope>NUCLEOTIDE SEQUENCE [LARGE SCALE GENOMIC DNA]</scope>
    <source>
        <strain evidence="11">HL-2020</strain>
        <tissue evidence="11">Leaf</tissue>
    </source>
</reference>
<dbReference type="InterPro" id="IPR045279">
    <property type="entry name" value="ARR-like"/>
</dbReference>
<dbReference type="PANTHER" id="PTHR43874:SF146">
    <property type="entry name" value="TWO-COMPONENT RESPONSE REGULATOR-LIKE APRR9"/>
    <property type="match status" value="1"/>
</dbReference>
<dbReference type="Pfam" id="PF06203">
    <property type="entry name" value="CCT"/>
    <property type="match status" value="1"/>
</dbReference>
<dbReference type="Proteomes" id="UP000631114">
    <property type="component" value="Unassembled WGS sequence"/>
</dbReference>
<comment type="caution">
    <text evidence="6">Lacks conserved residue(s) required for the propagation of feature annotation.</text>
</comment>
<dbReference type="GO" id="GO:0005634">
    <property type="term" value="C:nucleus"/>
    <property type="evidence" value="ECO:0007669"/>
    <property type="project" value="UniProtKB-SubCell"/>
</dbReference>
<dbReference type="InterPro" id="IPR001789">
    <property type="entry name" value="Sig_transdc_resp-reg_receiver"/>
</dbReference>
<organism evidence="11 12">
    <name type="scientific">Coptis chinensis</name>
    <dbReference type="NCBI Taxonomy" id="261450"/>
    <lineage>
        <taxon>Eukaryota</taxon>
        <taxon>Viridiplantae</taxon>
        <taxon>Streptophyta</taxon>
        <taxon>Embryophyta</taxon>
        <taxon>Tracheophyta</taxon>
        <taxon>Spermatophyta</taxon>
        <taxon>Magnoliopsida</taxon>
        <taxon>Ranunculales</taxon>
        <taxon>Ranunculaceae</taxon>
        <taxon>Coptidoideae</taxon>
        <taxon>Coptis</taxon>
    </lineage>
</organism>
<evidence type="ECO:0000259" key="10">
    <source>
        <dbReference type="PROSITE" id="PS51017"/>
    </source>
</evidence>
<keyword evidence="12" id="KW-1185">Reference proteome</keyword>
<dbReference type="EMBL" id="JADFTS010000053">
    <property type="protein sequence ID" value="KAF9587088.1"/>
    <property type="molecule type" value="Genomic_DNA"/>
</dbReference>
<accession>A0A835GW75</accession>
<evidence type="ECO:0000259" key="9">
    <source>
        <dbReference type="PROSITE" id="PS50110"/>
    </source>
</evidence>
<evidence type="ECO:0000256" key="3">
    <source>
        <dbReference type="ARBA" id="ARBA00023012"/>
    </source>
</evidence>
<comment type="caution">
    <text evidence="11">The sequence shown here is derived from an EMBL/GenBank/DDBJ whole genome shotgun (WGS) entry which is preliminary data.</text>
</comment>
<keyword evidence="3" id="KW-0902">Two-component regulatory system</keyword>
<comment type="similarity">
    <text evidence="2">Belongs to the ARR-like family.</text>
</comment>
<evidence type="ECO:0000313" key="11">
    <source>
        <dbReference type="EMBL" id="KAF9587088.1"/>
    </source>
</evidence>
<dbReference type="SMART" id="SM00448">
    <property type="entry name" value="REC"/>
    <property type="match status" value="1"/>
</dbReference>
<comment type="subcellular location">
    <subcellularLocation>
        <location evidence="1 7">Nucleus</location>
    </subcellularLocation>
</comment>
<dbReference type="PANTHER" id="PTHR43874">
    <property type="entry name" value="TWO-COMPONENT RESPONSE REGULATOR"/>
    <property type="match status" value="1"/>
</dbReference>
<protein>
    <submittedName>
        <fullName evidence="11">Uncharacterized protein</fullName>
    </submittedName>
</protein>
<dbReference type="InterPro" id="IPR010402">
    <property type="entry name" value="CCT_domain"/>
</dbReference>
<evidence type="ECO:0000256" key="7">
    <source>
        <dbReference type="PROSITE-ProRule" id="PRU00357"/>
    </source>
</evidence>
<gene>
    <name evidence="11" type="ORF">IFM89_039696</name>
</gene>
<dbReference type="PROSITE" id="PS51017">
    <property type="entry name" value="CCT"/>
    <property type="match status" value="1"/>
</dbReference>
<keyword evidence="4" id="KW-0090">Biological rhythms</keyword>
<sequence length="664" mass="73632">MVEVEVEVEVVVIGEEEEEEIMELEMMQDKDLATSVLRLESFKSLRILLVESDDSTRSIIAALLRKTGYRVQSVPDGLKAWETLKGKPQNIDLVLAEVELPSISGFSLLSMITEDELCRNIPVIMMSSYDAVNVVFKCMLRGAADFLVKPVRKNELKNLWQHVWRRHSVNGARHDQQNANPSQQNNEATDESSSAKHSTDFVVCPKETKECSEKGSDAHSSCTKPNMKADETDMQNRQNLSHKTVSLISGIKTPINKKSISVDDLLVENENRVEDKSISSDVAPCIQSNTVFALIPEEKYADARVTSLGKNVAPELRREDANILINTTSINNESMKPFGEAMDLIGAFDNNVHSCTTHFQEVVVYNESNKYFQQDGTGNGSRHIPRLELSLRRSDPSDHDIGEEDERHILKHSNASAFSRYNNRSVQPSLCNEIKESASVSVSCKKQSVQACHSAEVPELGFNSVPFPVRGTKVDSLYLGYGAVWPQLFFTPALQCSNSVTKQNLVLHVGSSDQSDPENHDYKQSNCESSNTAMHSLGRNLESLDESRHVSAATAQSASNSLCNSSSNINSGGCGSVCDGSGNETAVNAVGAITGSGTDIRVFVHDGIRGMDSHCSTQREVALNKFRLKRKDRCFEKKVRYQSRKRLAEQRPRVKGQFVRQIPS</sequence>
<evidence type="ECO:0000256" key="8">
    <source>
        <dbReference type="SAM" id="MobiDB-lite"/>
    </source>
</evidence>
<dbReference type="GO" id="GO:0048511">
    <property type="term" value="P:rhythmic process"/>
    <property type="evidence" value="ECO:0007669"/>
    <property type="project" value="UniProtKB-KW"/>
</dbReference>
<dbReference type="GO" id="GO:0009736">
    <property type="term" value="P:cytokinin-activated signaling pathway"/>
    <property type="evidence" value="ECO:0007669"/>
    <property type="project" value="InterPro"/>
</dbReference>
<evidence type="ECO:0000256" key="1">
    <source>
        <dbReference type="ARBA" id="ARBA00004123"/>
    </source>
</evidence>
<feature type="domain" description="CCT" evidence="10">
    <location>
        <begin position="619"/>
        <end position="661"/>
    </location>
</feature>
<evidence type="ECO:0000256" key="6">
    <source>
        <dbReference type="PROSITE-ProRule" id="PRU00169"/>
    </source>
</evidence>
<evidence type="ECO:0000256" key="4">
    <source>
        <dbReference type="ARBA" id="ARBA00023108"/>
    </source>
</evidence>
<feature type="region of interest" description="Disordered" evidence="8">
    <location>
        <begin position="172"/>
        <end position="199"/>
    </location>
</feature>
<dbReference type="OrthoDB" id="60033at2759"/>
<evidence type="ECO:0000313" key="12">
    <source>
        <dbReference type="Proteomes" id="UP000631114"/>
    </source>
</evidence>
<dbReference type="PROSITE" id="PS50110">
    <property type="entry name" value="RESPONSE_REGULATORY"/>
    <property type="match status" value="1"/>
</dbReference>
<feature type="compositionally biased region" description="Polar residues" evidence="8">
    <location>
        <begin position="177"/>
        <end position="192"/>
    </location>
</feature>
<dbReference type="Pfam" id="PF00072">
    <property type="entry name" value="Response_reg"/>
    <property type="match status" value="1"/>
</dbReference>
<dbReference type="GO" id="GO:0000160">
    <property type="term" value="P:phosphorelay signal transduction system"/>
    <property type="evidence" value="ECO:0007669"/>
    <property type="project" value="UniProtKB-KW"/>
</dbReference>
<dbReference type="InterPro" id="IPR011006">
    <property type="entry name" value="CheY-like_superfamily"/>
</dbReference>
<dbReference type="Gene3D" id="3.40.50.2300">
    <property type="match status" value="1"/>
</dbReference>
<feature type="region of interest" description="Disordered" evidence="8">
    <location>
        <begin position="510"/>
        <end position="529"/>
    </location>
</feature>
<feature type="domain" description="Response regulatory" evidence="9">
    <location>
        <begin position="46"/>
        <end position="164"/>
    </location>
</feature>
<keyword evidence="5 7" id="KW-0539">Nucleus</keyword>
<evidence type="ECO:0000256" key="2">
    <source>
        <dbReference type="ARBA" id="ARBA00010330"/>
    </source>
</evidence>
<dbReference type="SUPFAM" id="SSF52172">
    <property type="entry name" value="CheY-like"/>
    <property type="match status" value="1"/>
</dbReference>